<dbReference type="OrthoDB" id="3298594at2759"/>
<dbReference type="GeneID" id="18880142"/>
<keyword evidence="3" id="KW-1185">Reference proteome</keyword>
<dbReference type="KEGG" id="psq:PUNSTDRAFT_138686"/>
<dbReference type="eggNOG" id="ENOG502R1BV">
    <property type="taxonomic scope" value="Eukaryota"/>
</dbReference>
<gene>
    <name evidence="2" type="ORF">PUNSTDRAFT_138686</name>
</gene>
<organism evidence="2 3">
    <name type="scientific">Punctularia strigosozonata (strain HHB-11173)</name>
    <name type="common">White-rot fungus</name>
    <dbReference type="NCBI Taxonomy" id="741275"/>
    <lineage>
        <taxon>Eukaryota</taxon>
        <taxon>Fungi</taxon>
        <taxon>Dikarya</taxon>
        <taxon>Basidiomycota</taxon>
        <taxon>Agaricomycotina</taxon>
        <taxon>Agaricomycetes</taxon>
        <taxon>Corticiales</taxon>
        <taxon>Punctulariaceae</taxon>
        <taxon>Punctularia</taxon>
    </lineage>
</organism>
<dbReference type="SUPFAM" id="SSF52047">
    <property type="entry name" value="RNI-like"/>
    <property type="match status" value="1"/>
</dbReference>
<evidence type="ECO:0000313" key="3">
    <source>
        <dbReference type="Proteomes" id="UP000054196"/>
    </source>
</evidence>
<feature type="region of interest" description="Disordered" evidence="1">
    <location>
        <begin position="520"/>
        <end position="584"/>
    </location>
</feature>
<dbReference type="RefSeq" id="XP_007388434.1">
    <property type="nucleotide sequence ID" value="XM_007388372.1"/>
</dbReference>
<reference evidence="3" key="1">
    <citation type="journal article" date="2012" name="Science">
        <title>The Paleozoic origin of enzymatic lignin decomposition reconstructed from 31 fungal genomes.</title>
        <authorList>
            <person name="Floudas D."/>
            <person name="Binder M."/>
            <person name="Riley R."/>
            <person name="Barry K."/>
            <person name="Blanchette R.A."/>
            <person name="Henrissat B."/>
            <person name="Martinez A.T."/>
            <person name="Otillar R."/>
            <person name="Spatafora J.W."/>
            <person name="Yadav J.S."/>
            <person name="Aerts A."/>
            <person name="Benoit I."/>
            <person name="Boyd A."/>
            <person name="Carlson A."/>
            <person name="Copeland A."/>
            <person name="Coutinho P.M."/>
            <person name="de Vries R.P."/>
            <person name="Ferreira P."/>
            <person name="Findley K."/>
            <person name="Foster B."/>
            <person name="Gaskell J."/>
            <person name="Glotzer D."/>
            <person name="Gorecki P."/>
            <person name="Heitman J."/>
            <person name="Hesse C."/>
            <person name="Hori C."/>
            <person name="Igarashi K."/>
            <person name="Jurgens J.A."/>
            <person name="Kallen N."/>
            <person name="Kersten P."/>
            <person name="Kohler A."/>
            <person name="Kuees U."/>
            <person name="Kumar T.K.A."/>
            <person name="Kuo A."/>
            <person name="LaButti K."/>
            <person name="Larrondo L.F."/>
            <person name="Lindquist E."/>
            <person name="Ling A."/>
            <person name="Lombard V."/>
            <person name="Lucas S."/>
            <person name="Lundell T."/>
            <person name="Martin R."/>
            <person name="McLaughlin D.J."/>
            <person name="Morgenstern I."/>
            <person name="Morin E."/>
            <person name="Murat C."/>
            <person name="Nagy L.G."/>
            <person name="Nolan M."/>
            <person name="Ohm R.A."/>
            <person name="Patyshakuliyeva A."/>
            <person name="Rokas A."/>
            <person name="Ruiz-Duenas F.J."/>
            <person name="Sabat G."/>
            <person name="Salamov A."/>
            <person name="Samejima M."/>
            <person name="Schmutz J."/>
            <person name="Slot J.C."/>
            <person name="St John F."/>
            <person name="Stenlid J."/>
            <person name="Sun H."/>
            <person name="Sun S."/>
            <person name="Syed K."/>
            <person name="Tsang A."/>
            <person name="Wiebenga A."/>
            <person name="Young D."/>
            <person name="Pisabarro A."/>
            <person name="Eastwood D.C."/>
            <person name="Martin F."/>
            <person name="Cullen D."/>
            <person name="Grigoriev I.V."/>
            <person name="Hibbett D.S."/>
        </authorList>
    </citation>
    <scope>NUCLEOTIDE SEQUENCE [LARGE SCALE GENOMIC DNA]</scope>
    <source>
        <strain evidence="3">HHB-11173 SS5</strain>
    </source>
</reference>
<protein>
    <submittedName>
        <fullName evidence="2">Uncharacterized protein</fullName>
    </submittedName>
</protein>
<evidence type="ECO:0000313" key="2">
    <source>
        <dbReference type="EMBL" id="EIN04291.1"/>
    </source>
</evidence>
<sequence length="584" mass="67169">MSSSESWIGYRLGATPKQDVFAYSSPFSQPWPSPHLGSLPFDILEELCAYFVPSDASIPPTPAELKALRCLSETCKRFRFIFQPKVFRYLVVKTERQVEGIYEVLNGSCGLVFKPMPEDADEVTRELYKIENAVPIVDVIPISAEREFLRRGVRTLAVKPKNVFDYLDIRFLLQMMPLLRHLIIADFERLYCQHILDKNARILRKWHNLESFYYTGGDLSVNTDRLPLPRAIANMTRLKHLLLMDLDIAMNPWIFTEDVGVGMDPTREDQRALGRVWEYVWYRPQLLMKEPPSTPWLPSRLKYLGLARINFEQEGVPLTEDVAKILRCERGETSQNLEHTNKDKIGEKWPLDFHPFARLVMCSRGSLRELTLREIKGVPHETVVHAMTAVGSRLHVLHVIKYPGRVEDIIACCPRLTYLDIDGYGKDPEAEAAFLDHCVPAHVRQLKIYAPWHFTLFAQWLECESSAINTGRLRLLNIITLVGIFEDGTERAILEAAERRNSAHPEMKAVKVVLDKRQEQVTDAGSDEGDEIYEEDDNGRDEEDDNDRDEEEEEEEEESDGDNESDQGIEMDEDNESDESDRAN</sequence>
<dbReference type="Proteomes" id="UP000054196">
    <property type="component" value="Unassembled WGS sequence"/>
</dbReference>
<feature type="compositionally biased region" description="Acidic residues" evidence="1">
    <location>
        <begin position="525"/>
        <end position="584"/>
    </location>
</feature>
<dbReference type="AlphaFoldDB" id="R7S4V0"/>
<evidence type="ECO:0000256" key="1">
    <source>
        <dbReference type="SAM" id="MobiDB-lite"/>
    </source>
</evidence>
<dbReference type="HOGENOM" id="CLU_522893_0_0_1"/>
<name>R7S4V0_PUNST</name>
<accession>R7S4V0</accession>
<proteinExistence type="predicted"/>
<dbReference type="EMBL" id="JH687555">
    <property type="protein sequence ID" value="EIN04291.1"/>
    <property type="molecule type" value="Genomic_DNA"/>
</dbReference>